<dbReference type="EMBL" id="MUHD01000013">
    <property type="protein sequence ID" value="OXB09217.1"/>
    <property type="molecule type" value="Genomic_DNA"/>
</dbReference>
<comment type="caution">
    <text evidence="1">The sequence shown here is derived from an EMBL/GenBank/DDBJ whole genome shotgun (WGS) entry which is preliminary data.</text>
</comment>
<evidence type="ECO:0000313" key="2">
    <source>
        <dbReference type="Proteomes" id="UP000198381"/>
    </source>
</evidence>
<reference evidence="1 2" key="1">
    <citation type="submission" date="2016-11" db="EMBL/GenBank/DDBJ databases">
        <title>Whole genomes of Flavobacteriaceae.</title>
        <authorList>
            <person name="Stine C."/>
            <person name="Li C."/>
            <person name="Tadesse D."/>
        </authorList>
    </citation>
    <scope>NUCLEOTIDE SEQUENCE [LARGE SCALE GENOMIC DNA]</scope>
    <source>
        <strain evidence="1 2">CCUG 60112</strain>
    </source>
</reference>
<keyword evidence="2" id="KW-1185">Reference proteome</keyword>
<dbReference type="Proteomes" id="UP000198381">
    <property type="component" value="Unassembled WGS sequence"/>
</dbReference>
<dbReference type="RefSeq" id="WP_089057258.1">
    <property type="nucleotide sequence ID" value="NZ_MUHD01000013.1"/>
</dbReference>
<sequence>MKKHFASLFFLILFQNVFSQEYHFDYYTLYKFDKDSLTGNNSQFEYNYSNSKDSTYILKITKIKDTISSAILVDLARGKNFIYKDESHKNTVNDISLLSSSISFPYNTDYCKLQKNGYFYEVLYFLKDNVKNINIKQFKNDRKRKLVNESFYETAPSEISKNQHFNFRILVYPLWCQKFRLKNNEVITSSYFIEKGKKIYFRKLLKIEEIDFSLDIKNKNITAN</sequence>
<proteinExistence type="predicted"/>
<accession>A0ABX4CWN6</accession>
<evidence type="ECO:0000313" key="1">
    <source>
        <dbReference type="EMBL" id="OXB09217.1"/>
    </source>
</evidence>
<evidence type="ECO:0008006" key="3">
    <source>
        <dbReference type="Google" id="ProtNLM"/>
    </source>
</evidence>
<organism evidence="1 2">
    <name type="scientific">Flavobacterium plurextorum</name>
    <dbReference type="NCBI Taxonomy" id="1114867"/>
    <lineage>
        <taxon>Bacteria</taxon>
        <taxon>Pseudomonadati</taxon>
        <taxon>Bacteroidota</taxon>
        <taxon>Flavobacteriia</taxon>
        <taxon>Flavobacteriales</taxon>
        <taxon>Flavobacteriaceae</taxon>
        <taxon>Flavobacterium</taxon>
    </lineage>
</organism>
<name>A0ABX4CWN6_9FLAO</name>
<protein>
    <recommendedName>
        <fullName evidence="3">DUF3108 domain-containing protein</fullName>
    </recommendedName>
</protein>
<gene>
    <name evidence="1" type="ORF">B0A81_06440</name>
</gene>